<comment type="caution">
    <text evidence="3">The sequence shown here is derived from an EMBL/GenBank/DDBJ whole genome shotgun (WGS) entry which is preliminary data.</text>
</comment>
<name>A0A5B2WSD0_9PSEU</name>
<reference evidence="3 4" key="2">
    <citation type="submission" date="2019-09" db="EMBL/GenBank/DDBJ databases">
        <authorList>
            <person name="Jin C."/>
        </authorList>
    </citation>
    <scope>NUCLEOTIDE SEQUENCE [LARGE SCALE GENOMIC DNA]</scope>
    <source>
        <strain evidence="3 4">AN110305</strain>
    </source>
</reference>
<dbReference type="EMBL" id="VUOB01000059">
    <property type="protein sequence ID" value="KAA2254893.1"/>
    <property type="molecule type" value="Genomic_DNA"/>
</dbReference>
<accession>A0A5B2WSD0</accession>
<evidence type="ECO:0000313" key="3">
    <source>
        <dbReference type="EMBL" id="KAA2254893.1"/>
    </source>
</evidence>
<feature type="compositionally biased region" description="Polar residues" evidence="1">
    <location>
        <begin position="31"/>
        <end position="51"/>
    </location>
</feature>
<dbReference type="Pfam" id="PF12079">
    <property type="entry name" value="DUF3558"/>
    <property type="match status" value="1"/>
</dbReference>
<reference evidence="3 4" key="1">
    <citation type="submission" date="2019-09" db="EMBL/GenBank/DDBJ databases">
        <title>Goodfellowia gen. nov., a new genus of the Pseudonocardineae related to Actinoalloteichus, containing Goodfellowia coeruleoviolacea gen. nov., comb. nov. gen. nov., comb. nov.</title>
        <authorList>
            <person name="Labeda D."/>
        </authorList>
    </citation>
    <scope>NUCLEOTIDE SEQUENCE [LARGE SCALE GENOMIC DNA]</scope>
    <source>
        <strain evidence="3 4">AN110305</strain>
    </source>
</reference>
<keyword evidence="4" id="KW-1185">Reference proteome</keyword>
<feature type="chain" id="PRO_5039061731" evidence="2">
    <location>
        <begin position="29"/>
        <end position="195"/>
    </location>
</feature>
<dbReference type="AlphaFoldDB" id="A0A5B2WSD0"/>
<protein>
    <submittedName>
        <fullName evidence="3">DUF3558 domain-containing protein</fullName>
    </submittedName>
</protein>
<dbReference type="Proteomes" id="UP000323454">
    <property type="component" value="Unassembled WGS sequence"/>
</dbReference>
<evidence type="ECO:0000313" key="4">
    <source>
        <dbReference type="Proteomes" id="UP000323454"/>
    </source>
</evidence>
<organism evidence="3 4">
    <name type="scientific">Solihabitans fulvus</name>
    <dbReference type="NCBI Taxonomy" id="1892852"/>
    <lineage>
        <taxon>Bacteria</taxon>
        <taxon>Bacillati</taxon>
        <taxon>Actinomycetota</taxon>
        <taxon>Actinomycetes</taxon>
        <taxon>Pseudonocardiales</taxon>
        <taxon>Pseudonocardiaceae</taxon>
        <taxon>Solihabitans</taxon>
    </lineage>
</organism>
<proteinExistence type="predicted"/>
<dbReference type="InterPro" id="IPR024520">
    <property type="entry name" value="DUF3558"/>
</dbReference>
<evidence type="ECO:0000256" key="2">
    <source>
        <dbReference type="SAM" id="SignalP"/>
    </source>
</evidence>
<gene>
    <name evidence="3" type="ORF">F0L68_29370</name>
</gene>
<feature type="signal peptide" evidence="2">
    <location>
        <begin position="1"/>
        <end position="28"/>
    </location>
</feature>
<keyword evidence="2" id="KW-0732">Signal</keyword>
<evidence type="ECO:0000256" key="1">
    <source>
        <dbReference type="SAM" id="MobiDB-lite"/>
    </source>
</evidence>
<dbReference type="PROSITE" id="PS51257">
    <property type="entry name" value="PROKAR_LIPOPROTEIN"/>
    <property type="match status" value="1"/>
</dbReference>
<feature type="region of interest" description="Disordered" evidence="1">
    <location>
        <begin position="31"/>
        <end position="55"/>
    </location>
</feature>
<sequence length="195" mass="20164">MRSTPMHIRQFTAALAVAALALTLTACSQSSGGSAGTNPTSANEVGQQTPSGPMKEVKMSDLTICTVFKAEDLKAIVSEDISPEPAGPICTLGTKGKQMLALTIAQSHFNAEVAGLGSGKQGWIDGNQAVLHQATASDNESCKFVVKLHSRTTFNVDPEDAMVVEAATYAPGKGVKVCDLASKMATMVLGKLPAA</sequence>